<keyword evidence="5 8" id="KW-1133">Transmembrane helix</keyword>
<dbReference type="InterPro" id="IPR039309">
    <property type="entry name" value="BT1"/>
</dbReference>
<dbReference type="InterPro" id="IPR036259">
    <property type="entry name" value="MFS_trans_sf"/>
</dbReference>
<comment type="similarity">
    <text evidence="2">Belongs to the major facilitator superfamily. Folate-biopterin transporter (TC 2.A.71) family.</text>
</comment>
<comment type="subcellular location">
    <subcellularLocation>
        <location evidence="1">Membrane</location>
        <topology evidence="1">Multi-pass membrane protein</topology>
    </subcellularLocation>
</comment>
<dbReference type="SUPFAM" id="SSF103473">
    <property type="entry name" value="MFS general substrate transporter"/>
    <property type="match status" value="1"/>
</dbReference>
<keyword evidence="10" id="KW-1185">Reference proteome</keyword>
<evidence type="ECO:0000313" key="9">
    <source>
        <dbReference type="EMBL" id="KAD1111710.1"/>
    </source>
</evidence>
<keyword evidence="6 8" id="KW-0472">Membrane</keyword>
<dbReference type="Proteomes" id="UP000326396">
    <property type="component" value="Unassembled WGS sequence"/>
</dbReference>
<sequence length="203" mass="22179">MITTSMKNEAQYDGKDDERSLLQAISWFAIASSTSTISFFTITIYLLLGNLGASIVEVANDAVVAECTKQSTNNSDLQSYAWVAASIGGISGNLVGGVSVDRFSPHAMFLFFGILLILQFFITVSISEKSLSLPKNQSKHDIRSQFSELLLVLRKPEIVTDTDVSGLWKGLVIQAVCTVVPLLWASFIPDGPKPDVETRKKEE</sequence>
<dbReference type="GO" id="GO:0016020">
    <property type="term" value="C:membrane"/>
    <property type="evidence" value="ECO:0007669"/>
    <property type="project" value="UniProtKB-SubCell"/>
</dbReference>
<proteinExistence type="inferred from homology"/>
<keyword evidence="4 8" id="KW-0812">Transmembrane</keyword>
<dbReference type="EMBL" id="SZYD01001062">
    <property type="protein sequence ID" value="KAD1111710.1"/>
    <property type="molecule type" value="Genomic_DNA"/>
</dbReference>
<evidence type="ECO:0000256" key="1">
    <source>
        <dbReference type="ARBA" id="ARBA00004141"/>
    </source>
</evidence>
<dbReference type="OrthoDB" id="1923497at2759"/>
<evidence type="ECO:0000256" key="6">
    <source>
        <dbReference type="ARBA" id="ARBA00023136"/>
    </source>
</evidence>
<dbReference type="AlphaFoldDB" id="A0A5N6LFD5"/>
<feature type="transmembrane region" description="Helical" evidence="8">
    <location>
        <begin position="80"/>
        <end position="100"/>
    </location>
</feature>
<evidence type="ECO:0000313" key="10">
    <source>
        <dbReference type="Proteomes" id="UP000326396"/>
    </source>
</evidence>
<dbReference type="Gene3D" id="1.20.1250.20">
    <property type="entry name" value="MFS general substrate transporter like domains"/>
    <property type="match status" value="1"/>
</dbReference>
<comment type="similarity">
    <text evidence="7">Belongs to the major facilitator superfamily. Phosphate:H(+) symporter (TC 2.A.1.9) family.</text>
</comment>
<keyword evidence="3" id="KW-0813">Transport</keyword>
<feature type="transmembrane region" description="Helical" evidence="8">
    <location>
        <begin position="171"/>
        <end position="191"/>
    </location>
</feature>
<reference evidence="9 10" key="1">
    <citation type="submission" date="2019-05" db="EMBL/GenBank/DDBJ databases">
        <title>Mikania micrantha, genome provides insights into the molecular mechanism of rapid growth.</title>
        <authorList>
            <person name="Liu B."/>
        </authorList>
    </citation>
    <scope>NUCLEOTIDE SEQUENCE [LARGE SCALE GENOMIC DNA]</scope>
    <source>
        <strain evidence="9">NLD-2019</strain>
        <tissue evidence="9">Leaf</tissue>
    </source>
</reference>
<dbReference type="PANTHER" id="PTHR31585:SF2">
    <property type="entry name" value="FOLATE-BIOPTERIN TRANSPORTER 7-RELATED"/>
    <property type="match status" value="1"/>
</dbReference>
<evidence type="ECO:0000256" key="8">
    <source>
        <dbReference type="SAM" id="Phobius"/>
    </source>
</evidence>
<feature type="transmembrane region" description="Helical" evidence="8">
    <location>
        <begin position="107"/>
        <end position="126"/>
    </location>
</feature>
<protein>
    <submittedName>
        <fullName evidence="9">Uncharacterized protein</fullName>
    </submittedName>
</protein>
<dbReference type="PANTHER" id="PTHR31585">
    <property type="entry name" value="FOLATE-BIOPTERIN TRANSPORTER 1, CHLOROPLASTIC"/>
    <property type="match status" value="1"/>
</dbReference>
<evidence type="ECO:0000256" key="7">
    <source>
        <dbReference type="ARBA" id="ARBA00044504"/>
    </source>
</evidence>
<accession>A0A5N6LFD5</accession>
<evidence type="ECO:0000256" key="3">
    <source>
        <dbReference type="ARBA" id="ARBA00022448"/>
    </source>
</evidence>
<dbReference type="Pfam" id="PF03092">
    <property type="entry name" value="BT1"/>
    <property type="match status" value="1"/>
</dbReference>
<name>A0A5N6LFD5_9ASTR</name>
<evidence type="ECO:0000256" key="2">
    <source>
        <dbReference type="ARBA" id="ARBA00007015"/>
    </source>
</evidence>
<comment type="caution">
    <text evidence="9">The sequence shown here is derived from an EMBL/GenBank/DDBJ whole genome shotgun (WGS) entry which is preliminary data.</text>
</comment>
<gene>
    <name evidence="9" type="ORF">E3N88_43287</name>
</gene>
<feature type="transmembrane region" description="Helical" evidence="8">
    <location>
        <begin position="21"/>
        <end position="48"/>
    </location>
</feature>
<evidence type="ECO:0000256" key="4">
    <source>
        <dbReference type="ARBA" id="ARBA00022692"/>
    </source>
</evidence>
<evidence type="ECO:0000256" key="5">
    <source>
        <dbReference type="ARBA" id="ARBA00022989"/>
    </source>
</evidence>
<organism evidence="9 10">
    <name type="scientific">Mikania micrantha</name>
    <name type="common">bitter vine</name>
    <dbReference type="NCBI Taxonomy" id="192012"/>
    <lineage>
        <taxon>Eukaryota</taxon>
        <taxon>Viridiplantae</taxon>
        <taxon>Streptophyta</taxon>
        <taxon>Embryophyta</taxon>
        <taxon>Tracheophyta</taxon>
        <taxon>Spermatophyta</taxon>
        <taxon>Magnoliopsida</taxon>
        <taxon>eudicotyledons</taxon>
        <taxon>Gunneridae</taxon>
        <taxon>Pentapetalae</taxon>
        <taxon>asterids</taxon>
        <taxon>campanulids</taxon>
        <taxon>Asterales</taxon>
        <taxon>Asteraceae</taxon>
        <taxon>Asteroideae</taxon>
        <taxon>Heliantheae alliance</taxon>
        <taxon>Eupatorieae</taxon>
        <taxon>Mikania</taxon>
    </lineage>
</organism>